<accession>A0A151NQZ0</accession>
<sequence>MANIMEAGKHGQHEQGNGQLGLHREKLLHGGILLLQVLAELLEDDLEADPGCAKELQPLLIIPGGLDVVQPPVLASWVGPQVMGLEAQEHVDGPSGTIQECVICVPPGVQVAT</sequence>
<keyword evidence="2" id="KW-1185">Reference proteome</keyword>
<name>A0A151NQZ0_ALLMI</name>
<comment type="caution">
    <text evidence="1">The sequence shown here is derived from an EMBL/GenBank/DDBJ whole genome shotgun (WGS) entry which is preliminary data.</text>
</comment>
<gene>
    <name evidence="1" type="ORF">Y1Q_0004831</name>
</gene>
<reference evidence="1 2" key="1">
    <citation type="journal article" date="2012" name="Genome Biol.">
        <title>Sequencing three crocodilian genomes to illuminate the evolution of archosaurs and amniotes.</title>
        <authorList>
            <person name="St John J.A."/>
            <person name="Braun E.L."/>
            <person name="Isberg S.R."/>
            <person name="Miles L.G."/>
            <person name="Chong A.Y."/>
            <person name="Gongora J."/>
            <person name="Dalzell P."/>
            <person name="Moran C."/>
            <person name="Bed'hom B."/>
            <person name="Abzhanov A."/>
            <person name="Burgess S.C."/>
            <person name="Cooksey A.M."/>
            <person name="Castoe T.A."/>
            <person name="Crawford N.G."/>
            <person name="Densmore L.D."/>
            <person name="Drew J.C."/>
            <person name="Edwards S.V."/>
            <person name="Faircloth B.C."/>
            <person name="Fujita M.K."/>
            <person name="Greenwold M.J."/>
            <person name="Hoffmann F.G."/>
            <person name="Howard J.M."/>
            <person name="Iguchi T."/>
            <person name="Janes D.E."/>
            <person name="Khan S.Y."/>
            <person name="Kohno S."/>
            <person name="de Koning A.J."/>
            <person name="Lance S.L."/>
            <person name="McCarthy F.M."/>
            <person name="McCormack J.E."/>
            <person name="Merchant M.E."/>
            <person name="Peterson D.G."/>
            <person name="Pollock D.D."/>
            <person name="Pourmand N."/>
            <person name="Raney B.J."/>
            <person name="Roessler K.A."/>
            <person name="Sanford J.R."/>
            <person name="Sawyer R.H."/>
            <person name="Schmidt C.J."/>
            <person name="Triplett E.W."/>
            <person name="Tuberville T.D."/>
            <person name="Venegas-Anaya M."/>
            <person name="Howard J.T."/>
            <person name="Jarvis E.D."/>
            <person name="Guillette L.J.Jr."/>
            <person name="Glenn T.C."/>
            <person name="Green R.E."/>
            <person name="Ray D.A."/>
        </authorList>
    </citation>
    <scope>NUCLEOTIDE SEQUENCE [LARGE SCALE GENOMIC DNA]</scope>
    <source>
        <strain evidence="1">KSC_2009_1</strain>
    </source>
</reference>
<evidence type="ECO:0000313" key="1">
    <source>
        <dbReference type="EMBL" id="KYO39194.1"/>
    </source>
</evidence>
<dbReference type="EMBL" id="AKHW03002337">
    <property type="protein sequence ID" value="KYO39194.1"/>
    <property type="molecule type" value="Genomic_DNA"/>
</dbReference>
<evidence type="ECO:0000313" key="2">
    <source>
        <dbReference type="Proteomes" id="UP000050525"/>
    </source>
</evidence>
<proteinExistence type="predicted"/>
<protein>
    <submittedName>
        <fullName evidence="1">Uncharacterized protein</fullName>
    </submittedName>
</protein>
<dbReference type="Proteomes" id="UP000050525">
    <property type="component" value="Unassembled WGS sequence"/>
</dbReference>
<organism evidence="1 2">
    <name type="scientific">Alligator mississippiensis</name>
    <name type="common">American alligator</name>
    <dbReference type="NCBI Taxonomy" id="8496"/>
    <lineage>
        <taxon>Eukaryota</taxon>
        <taxon>Metazoa</taxon>
        <taxon>Chordata</taxon>
        <taxon>Craniata</taxon>
        <taxon>Vertebrata</taxon>
        <taxon>Euteleostomi</taxon>
        <taxon>Archelosauria</taxon>
        <taxon>Archosauria</taxon>
        <taxon>Crocodylia</taxon>
        <taxon>Alligatoridae</taxon>
        <taxon>Alligatorinae</taxon>
        <taxon>Alligator</taxon>
    </lineage>
</organism>
<dbReference type="AlphaFoldDB" id="A0A151NQZ0"/>